<dbReference type="GO" id="GO:0070221">
    <property type="term" value="P:sulfide oxidation, using sulfide:quinone oxidoreductase"/>
    <property type="evidence" value="ECO:0007669"/>
    <property type="project" value="TreeGrafter"/>
</dbReference>
<evidence type="ECO:0000259" key="1">
    <source>
        <dbReference type="Pfam" id="PF07992"/>
    </source>
</evidence>
<comment type="caution">
    <text evidence="2">The sequence shown here is derived from an EMBL/GenBank/DDBJ whole genome shotgun (WGS) entry which is preliminary data.</text>
</comment>
<dbReference type="SUPFAM" id="SSF51905">
    <property type="entry name" value="FAD/NAD(P)-binding domain"/>
    <property type="match status" value="1"/>
</dbReference>
<reference evidence="2 3" key="1">
    <citation type="submission" date="2018-11" db="EMBL/GenBank/DDBJ databases">
        <title>Genome assembly of Steccherinum ochraceum LE-BIN_3174, the white-rot fungus of the Steccherinaceae family (The Residual Polyporoid clade, Polyporales, Basidiomycota).</title>
        <authorList>
            <person name="Fedorova T.V."/>
            <person name="Glazunova O.A."/>
            <person name="Landesman E.O."/>
            <person name="Moiseenko K.V."/>
            <person name="Psurtseva N.V."/>
            <person name="Savinova O.S."/>
            <person name="Shakhova N.V."/>
            <person name="Tyazhelova T.V."/>
            <person name="Vasina D.V."/>
        </authorList>
    </citation>
    <scope>NUCLEOTIDE SEQUENCE [LARGE SCALE GENOMIC DNA]</scope>
    <source>
        <strain evidence="2 3">LE-BIN_3174</strain>
    </source>
</reference>
<dbReference type="Pfam" id="PF07992">
    <property type="entry name" value="Pyr_redox_2"/>
    <property type="match status" value="1"/>
</dbReference>
<dbReference type="GO" id="GO:0070224">
    <property type="term" value="F:sulfide:quinone oxidoreductase activity"/>
    <property type="evidence" value="ECO:0007669"/>
    <property type="project" value="TreeGrafter"/>
</dbReference>
<dbReference type="PANTHER" id="PTHR10632">
    <property type="entry name" value="SULFIDE:QUINONE OXIDOREDUCTASE"/>
    <property type="match status" value="1"/>
</dbReference>
<dbReference type="GO" id="GO:0071949">
    <property type="term" value="F:FAD binding"/>
    <property type="evidence" value="ECO:0007669"/>
    <property type="project" value="TreeGrafter"/>
</dbReference>
<proteinExistence type="predicted"/>
<dbReference type="PANTHER" id="PTHR10632:SF2">
    <property type="entry name" value="SULFIDE:QUINONE OXIDOREDUCTASE, MITOCHONDRIAL"/>
    <property type="match status" value="1"/>
</dbReference>
<dbReference type="Gene3D" id="3.50.50.100">
    <property type="match status" value="1"/>
</dbReference>
<keyword evidence="3" id="KW-1185">Reference proteome</keyword>
<gene>
    <name evidence="2" type="ORF">EIP91_006504</name>
</gene>
<sequence>MLGLQKARASLLGLRSSSAAALASRNGLRHASSVPSDKDNFKIVVVGAGAGGLTVANQIFNRFRSAGKALSSDDIAILDAAEYHYYQPGWTLVGAGLKDKTSTRQPLKKVISDNLVHIPENVQSFSPESSSITTTSGRTISYDSLVVATGLQTNWNNIPGLSQALIDPSSGVSSIYSYETCDKVWRDIDSLLSEAETPSSLNLQAL</sequence>
<dbReference type="STRING" id="92696.A0A4V2MXD9"/>
<dbReference type="OrthoDB" id="5376590at2759"/>
<evidence type="ECO:0000313" key="3">
    <source>
        <dbReference type="Proteomes" id="UP000292702"/>
    </source>
</evidence>
<dbReference type="GO" id="GO:0005739">
    <property type="term" value="C:mitochondrion"/>
    <property type="evidence" value="ECO:0007669"/>
    <property type="project" value="TreeGrafter"/>
</dbReference>
<organism evidence="2 3">
    <name type="scientific">Steccherinum ochraceum</name>
    <dbReference type="NCBI Taxonomy" id="92696"/>
    <lineage>
        <taxon>Eukaryota</taxon>
        <taxon>Fungi</taxon>
        <taxon>Dikarya</taxon>
        <taxon>Basidiomycota</taxon>
        <taxon>Agaricomycotina</taxon>
        <taxon>Agaricomycetes</taxon>
        <taxon>Polyporales</taxon>
        <taxon>Steccherinaceae</taxon>
        <taxon>Steccherinum</taxon>
    </lineage>
</organism>
<evidence type="ECO:0000313" key="2">
    <source>
        <dbReference type="EMBL" id="TCD69737.1"/>
    </source>
</evidence>
<dbReference type="InterPro" id="IPR015904">
    <property type="entry name" value="Sulphide_quinone_reductase"/>
</dbReference>
<name>A0A4V2MXD9_9APHY</name>
<dbReference type="EMBL" id="RWJN01000035">
    <property type="protein sequence ID" value="TCD69737.1"/>
    <property type="molecule type" value="Genomic_DNA"/>
</dbReference>
<feature type="domain" description="FAD/NAD(P)-binding" evidence="1">
    <location>
        <begin position="41"/>
        <end position="163"/>
    </location>
</feature>
<dbReference type="AlphaFoldDB" id="A0A4V2MXD9"/>
<dbReference type="Proteomes" id="UP000292702">
    <property type="component" value="Unassembled WGS sequence"/>
</dbReference>
<dbReference type="InterPro" id="IPR036188">
    <property type="entry name" value="FAD/NAD-bd_sf"/>
</dbReference>
<protein>
    <recommendedName>
        <fullName evidence="1">FAD/NAD(P)-binding domain-containing protein</fullName>
    </recommendedName>
</protein>
<accession>A0A4V2MXD9</accession>
<dbReference type="InterPro" id="IPR023753">
    <property type="entry name" value="FAD/NAD-binding_dom"/>
</dbReference>